<dbReference type="InterPro" id="IPR006539">
    <property type="entry name" value="P-type_ATPase_IV"/>
</dbReference>
<dbReference type="PANTHER" id="PTHR24092:SF5">
    <property type="entry name" value="PHOSPHOLIPID-TRANSPORTING ATPASE"/>
    <property type="match status" value="1"/>
</dbReference>
<evidence type="ECO:0000256" key="5">
    <source>
        <dbReference type="ARBA" id="ARBA00022692"/>
    </source>
</evidence>
<accession>A0A267GKZ6</accession>
<feature type="domain" description="P-type ATPase A" evidence="20">
    <location>
        <begin position="175"/>
        <end position="322"/>
    </location>
</feature>
<feature type="binding site" evidence="17">
    <location>
        <position position="433"/>
    </location>
    <ligand>
        <name>Mg(2+)</name>
        <dbReference type="ChEBI" id="CHEBI:18420"/>
    </ligand>
</feature>
<dbReference type="SFLD" id="SFLDG00002">
    <property type="entry name" value="C1.7:_P-type_atpase_like"/>
    <property type="match status" value="1"/>
</dbReference>
<dbReference type="Gene3D" id="2.70.150.10">
    <property type="entry name" value="Calcium-transporting ATPase, cytoplasmic transduction domain A"/>
    <property type="match status" value="1"/>
</dbReference>
<feature type="transmembrane region" description="Helical" evidence="18">
    <location>
        <begin position="1009"/>
        <end position="1032"/>
    </location>
</feature>
<evidence type="ECO:0000256" key="14">
    <source>
        <dbReference type="ARBA" id="ARBA00034036"/>
    </source>
</evidence>
<evidence type="ECO:0000259" key="21">
    <source>
        <dbReference type="Pfam" id="PF16209"/>
    </source>
</evidence>
<evidence type="ECO:0000259" key="20">
    <source>
        <dbReference type="Pfam" id="PF00122"/>
    </source>
</evidence>
<dbReference type="GO" id="GO:0005802">
    <property type="term" value="C:trans-Golgi network"/>
    <property type="evidence" value="ECO:0007669"/>
    <property type="project" value="TreeGrafter"/>
</dbReference>
<keyword evidence="5 18" id="KW-0812">Transmembrane</keyword>
<feature type="binding site" evidence="16">
    <location>
        <position position="824"/>
    </location>
    <ligand>
        <name>ATP</name>
        <dbReference type="ChEBI" id="CHEBI:30616"/>
    </ligand>
</feature>
<feature type="compositionally biased region" description="Gly residues" evidence="19">
    <location>
        <begin position="536"/>
        <end position="547"/>
    </location>
</feature>
<dbReference type="InterPro" id="IPR032631">
    <property type="entry name" value="P-type_ATPase_N"/>
</dbReference>
<evidence type="ECO:0000256" key="1">
    <source>
        <dbReference type="ARBA" id="ARBA00001946"/>
    </source>
</evidence>
<feature type="binding site" evidence="16">
    <location>
        <position position="624"/>
    </location>
    <ligand>
        <name>ATP</name>
        <dbReference type="ChEBI" id="CHEBI:30616"/>
    </ligand>
</feature>
<feature type="binding site" evidence="16">
    <location>
        <position position="734"/>
    </location>
    <ligand>
        <name>ATP</name>
        <dbReference type="ChEBI" id="CHEBI:30616"/>
    </ligand>
</feature>
<dbReference type="InterPro" id="IPR059000">
    <property type="entry name" value="ATPase_P-type_domA"/>
</dbReference>
<dbReference type="GO" id="GO:0006890">
    <property type="term" value="P:retrograde vesicle-mediated transport, Golgi to endoplasmic reticulum"/>
    <property type="evidence" value="ECO:0007669"/>
    <property type="project" value="TreeGrafter"/>
</dbReference>
<dbReference type="InterPro" id="IPR032630">
    <property type="entry name" value="P_typ_ATPase_c"/>
</dbReference>
<sequence length="1106" mass="123295">MADCMKMQQRDSSNSSMSAYLLDHDEINGSNQHQYSTIQEAGEERKTEQKSCFARCWERCCACLNPPRQYLPRVVFLGRPSKTVRYPPNRIRNQKYSVFSFVFLVLFEQFKLFLNFCFLVMALSQFIPPLRIGYLYTYWGPLGFVVFVTMVREAVDDFRRWRRDRELNGTVYERLARGGSKLVPSSVLQVGDVIRVNKNERVPADLVLLRTSEKQGTCYLRTDQLDGETDWKLRVAPPTTQRLSSDEELLSVGASVYAERPGLDIHSFIGTLSLSGPETPDSGSAAVAGDQASLSVENTLWTNTVVASNWAVGVVVYTGAETRAAMNSTPPRSKFGLVDREINNVTKLLVASVLLLSMLMVALKGFGGQWYKYYWRFLLLFSYIIPLALRVNLDMAKITYSFLIMRDEKLEGNIVRNTTIPEELGRISYLLSDKTGTLTENEMVFKKLHLGTIAFTDEPDSHAEVRDHVRASVAEGGGSGKQSQQQQQSTAGSSITRQGADLAGRTAEAVRAIALCHNVTPVYEDGDCETAESAGGSSGGVSRGGYGEPSYQASSPDEVALVSWTASVGLTLAHRDQSSMRLRADNGAELNYTVLHLFPFSSESKRMGIIVRDDRTGEIVFYAKGADTVIGAVVQPVDWLEEEVGNLAREGLRTLLVARRVLRPDFYEDWNRKYEQARLAMENRSERVQQVQQLLDNGLELLCVTGVEDRLQTGVRPTLETLRNAGVRVWMLTGDKLETACCIAKSSRLVDKSSGLYVFEPASGRSADLDKEIRIMARRVEAGQGVVITGQYLQAAVEQDERRFIQLACQAPAVVVCRCSPTQKAEVVRLLKEHTGKRCAAVGDGGNDVAMIQAADCGLGIVGKEGKQASLAADFSILRFQHVARLLLVHGRQCYKNTAILAQFIVHRGLIISTMQAVFSAVFFYVAISLFPGILMIGYATVFTMFPVFSLVLDKDVADSTAEKFPELYRDLLKGRELSAKVFFIWTAISLYQGGIIMYGSLWLFEGSFLHVVSIAFTAVVLTELIMVALTIRTWCWQMVLAEFLSLTCYVTAMFVLTEYFDRAFLLTLDFLWKVLAITSVSSIPFFLLKFVRYQMSPPIARKLQA</sequence>
<proteinExistence type="inferred from homology"/>
<evidence type="ECO:0000256" key="2">
    <source>
        <dbReference type="ARBA" id="ARBA00004127"/>
    </source>
</evidence>
<dbReference type="SUPFAM" id="SSF81665">
    <property type="entry name" value="Calcium ATPase, transmembrane domain M"/>
    <property type="match status" value="1"/>
</dbReference>
<keyword evidence="9 17" id="KW-0460">Magnesium</keyword>
<dbReference type="SUPFAM" id="SSF56784">
    <property type="entry name" value="HAD-like"/>
    <property type="match status" value="1"/>
</dbReference>
<dbReference type="STRING" id="282301.A0A267GKZ6"/>
<evidence type="ECO:0000256" key="11">
    <source>
        <dbReference type="ARBA" id="ARBA00022989"/>
    </source>
</evidence>
<feature type="transmembrane region" description="Helical" evidence="18">
    <location>
        <begin position="910"/>
        <end position="928"/>
    </location>
</feature>
<feature type="transmembrane region" description="Helical" evidence="18">
    <location>
        <begin position="135"/>
        <end position="155"/>
    </location>
</feature>
<dbReference type="PANTHER" id="PTHR24092">
    <property type="entry name" value="PROBABLE PHOSPHOLIPID-TRANSPORTING ATPASE"/>
    <property type="match status" value="1"/>
</dbReference>
<feature type="transmembrane region" description="Helical" evidence="18">
    <location>
        <begin position="982"/>
        <end position="1003"/>
    </location>
</feature>
<evidence type="ECO:0000256" key="16">
    <source>
        <dbReference type="PIRSR" id="PIRSR606539-2"/>
    </source>
</evidence>
<gene>
    <name evidence="24" type="ORF">BOX15_Mlig019065g1</name>
    <name evidence="23" type="ORF">BOX15_Mlig019065g2</name>
</gene>
<evidence type="ECO:0000256" key="9">
    <source>
        <dbReference type="ARBA" id="ARBA00022842"/>
    </source>
</evidence>
<feature type="transmembrane region" description="Helical" evidence="18">
    <location>
        <begin position="98"/>
        <end position="123"/>
    </location>
</feature>
<dbReference type="InterPro" id="IPR023298">
    <property type="entry name" value="ATPase_P-typ_TM_dom_sf"/>
</dbReference>
<keyword evidence="4" id="KW-0813">Transport</keyword>
<dbReference type="GO" id="GO:0045332">
    <property type="term" value="P:phospholipid translocation"/>
    <property type="evidence" value="ECO:0007669"/>
    <property type="project" value="TreeGrafter"/>
</dbReference>
<evidence type="ECO:0000256" key="17">
    <source>
        <dbReference type="PIRSR" id="PIRSR606539-3"/>
    </source>
</evidence>
<comment type="cofactor">
    <cofactor evidence="1 17">
        <name>Mg(2+)</name>
        <dbReference type="ChEBI" id="CHEBI:18420"/>
    </cofactor>
</comment>
<feature type="binding site" evidence="16">
    <location>
        <position position="434"/>
    </location>
    <ligand>
        <name>ATP</name>
        <dbReference type="ChEBI" id="CHEBI:30616"/>
    </ligand>
</feature>
<dbReference type="Pfam" id="PF00122">
    <property type="entry name" value="E1-E2_ATPase"/>
    <property type="match status" value="1"/>
</dbReference>
<dbReference type="FunFam" id="3.40.50.1000:FF:000009">
    <property type="entry name" value="Phospholipid-transporting ATPase"/>
    <property type="match status" value="1"/>
</dbReference>
<dbReference type="InterPro" id="IPR018303">
    <property type="entry name" value="ATPase_P-typ_P_site"/>
</dbReference>
<feature type="active site" description="4-aspartylphosphate intermediate" evidence="15">
    <location>
        <position position="433"/>
    </location>
</feature>
<evidence type="ECO:0000256" key="4">
    <source>
        <dbReference type="ARBA" id="ARBA00022448"/>
    </source>
</evidence>
<keyword evidence="10 18" id="KW-1278">Translocase</keyword>
<feature type="transmembrane region" description="Helical" evidence="18">
    <location>
        <begin position="1044"/>
        <end position="1061"/>
    </location>
</feature>
<keyword evidence="7 16" id="KW-0547">Nucleotide-binding</keyword>
<dbReference type="GO" id="GO:0000287">
    <property type="term" value="F:magnesium ion binding"/>
    <property type="evidence" value="ECO:0007669"/>
    <property type="project" value="UniProtKB-UniRule"/>
</dbReference>
<evidence type="ECO:0000256" key="8">
    <source>
        <dbReference type="ARBA" id="ARBA00022840"/>
    </source>
</evidence>
<evidence type="ECO:0000259" key="22">
    <source>
        <dbReference type="Pfam" id="PF16212"/>
    </source>
</evidence>
<feature type="binding site" evidence="16">
    <location>
        <position position="848"/>
    </location>
    <ligand>
        <name>ATP</name>
        <dbReference type="ChEBI" id="CHEBI:30616"/>
    </ligand>
</feature>
<dbReference type="EC" id="7.6.2.1" evidence="18"/>
<evidence type="ECO:0000256" key="15">
    <source>
        <dbReference type="PIRSR" id="PIRSR606539-1"/>
    </source>
</evidence>
<dbReference type="Pfam" id="PF16212">
    <property type="entry name" value="PhoLip_ATPase_C"/>
    <property type="match status" value="1"/>
</dbReference>
<feature type="binding site" evidence="16">
    <location>
        <position position="733"/>
    </location>
    <ligand>
        <name>ATP</name>
        <dbReference type="ChEBI" id="CHEBI:30616"/>
    </ligand>
</feature>
<feature type="region of interest" description="Disordered" evidence="19">
    <location>
        <begin position="473"/>
        <end position="500"/>
    </location>
</feature>
<evidence type="ECO:0000313" key="24">
    <source>
        <dbReference type="EMBL" id="PAA86695.1"/>
    </source>
</evidence>
<feature type="region of interest" description="Disordered" evidence="19">
    <location>
        <begin position="529"/>
        <end position="553"/>
    </location>
</feature>
<dbReference type="AlphaFoldDB" id="A0A267GKZ6"/>
<dbReference type="InterPro" id="IPR023299">
    <property type="entry name" value="ATPase_P-typ_cyto_dom_N"/>
</dbReference>
<feature type="binding site" evidence="16">
    <location>
        <position position="558"/>
    </location>
    <ligand>
        <name>ATP</name>
        <dbReference type="ChEBI" id="CHEBI:30616"/>
    </ligand>
</feature>
<protein>
    <recommendedName>
        <fullName evidence="18">Phospholipid-transporting ATPase</fullName>
        <ecNumber evidence="18">7.6.2.1</ecNumber>
    </recommendedName>
</protein>
<reference evidence="24 25" key="1">
    <citation type="submission" date="2017-06" db="EMBL/GenBank/DDBJ databases">
        <title>A platform for efficient transgenesis in Macrostomum lignano, a flatworm model organism for stem cell research.</title>
        <authorList>
            <person name="Berezikov E."/>
        </authorList>
    </citation>
    <scope>NUCLEOTIDE SEQUENCE [LARGE SCALE GENOMIC DNA]</scope>
    <source>
        <strain evidence="24">DV1</strain>
        <tissue evidence="24">Whole organism</tissue>
    </source>
</reference>
<feature type="binding site" evidence="17">
    <location>
        <position position="848"/>
    </location>
    <ligand>
        <name>Mg(2+)</name>
        <dbReference type="ChEBI" id="CHEBI:18420"/>
    </ligand>
</feature>
<dbReference type="SFLD" id="SFLDF00027">
    <property type="entry name" value="p-type_atpase"/>
    <property type="match status" value="1"/>
</dbReference>
<keyword evidence="11 18" id="KW-1133">Transmembrane helix</keyword>
<dbReference type="SUPFAM" id="SSF81653">
    <property type="entry name" value="Calcium ATPase, transduction domain A"/>
    <property type="match status" value="1"/>
</dbReference>
<name>A0A267GKZ6_9PLAT</name>
<evidence type="ECO:0000256" key="18">
    <source>
        <dbReference type="RuleBase" id="RU362033"/>
    </source>
</evidence>
<dbReference type="OrthoDB" id="377733at2759"/>
<dbReference type="PRINTS" id="PR00119">
    <property type="entry name" value="CATATPASE"/>
</dbReference>
<dbReference type="GO" id="GO:0016887">
    <property type="term" value="F:ATP hydrolysis activity"/>
    <property type="evidence" value="ECO:0007669"/>
    <property type="project" value="InterPro"/>
</dbReference>
<keyword evidence="13 18" id="KW-0472">Membrane</keyword>
<feature type="binding site" evidence="16">
    <location>
        <position position="847"/>
    </location>
    <ligand>
        <name>ATP</name>
        <dbReference type="ChEBI" id="CHEBI:30616"/>
    </ligand>
</feature>
<feature type="binding site" evidence="16">
    <location>
        <position position="818"/>
    </location>
    <ligand>
        <name>ATP</name>
        <dbReference type="ChEBI" id="CHEBI:30616"/>
    </ligand>
</feature>
<comment type="catalytic activity">
    <reaction evidence="14 18">
        <text>ATP + H2O + phospholipidSide 1 = ADP + phosphate + phospholipidSide 2.</text>
        <dbReference type="EC" id="7.6.2.1"/>
    </reaction>
</comment>
<comment type="subcellular location">
    <subcellularLocation>
        <location evidence="2">Endomembrane system</location>
        <topology evidence="2">Multi-pass membrane protein</topology>
    </subcellularLocation>
    <subcellularLocation>
        <location evidence="18">Membrane</location>
        <topology evidence="18">Multi-pass membrane protein</topology>
    </subcellularLocation>
</comment>
<feature type="transmembrane region" description="Helical" evidence="18">
    <location>
        <begin position="348"/>
        <end position="367"/>
    </location>
</feature>
<feature type="compositionally biased region" description="Low complexity" evidence="19">
    <location>
        <begin position="481"/>
        <end position="494"/>
    </location>
</feature>
<dbReference type="GO" id="GO:0005768">
    <property type="term" value="C:endosome"/>
    <property type="evidence" value="ECO:0007669"/>
    <property type="project" value="TreeGrafter"/>
</dbReference>
<dbReference type="SUPFAM" id="SSF81660">
    <property type="entry name" value="Metal cation-transporting ATPase, ATP-binding domain N"/>
    <property type="match status" value="1"/>
</dbReference>
<dbReference type="InterPro" id="IPR036412">
    <property type="entry name" value="HAD-like_sf"/>
</dbReference>
<dbReference type="NCBIfam" id="TIGR01494">
    <property type="entry name" value="ATPase_P-type"/>
    <property type="match status" value="2"/>
</dbReference>
<evidence type="ECO:0000256" key="7">
    <source>
        <dbReference type="ARBA" id="ARBA00022741"/>
    </source>
</evidence>
<feature type="binding site" evidence="16">
    <location>
        <position position="653"/>
    </location>
    <ligand>
        <name>ATP</name>
        <dbReference type="ChEBI" id="CHEBI:30616"/>
    </ligand>
</feature>
<evidence type="ECO:0000256" key="6">
    <source>
        <dbReference type="ARBA" id="ARBA00022723"/>
    </source>
</evidence>
<feature type="transmembrane region" description="Helical" evidence="18">
    <location>
        <begin position="934"/>
        <end position="953"/>
    </location>
</feature>
<evidence type="ECO:0000256" key="19">
    <source>
        <dbReference type="SAM" id="MobiDB-lite"/>
    </source>
</evidence>
<feature type="domain" description="P-type ATPase C-terminal" evidence="22">
    <location>
        <begin position="871"/>
        <end position="1098"/>
    </location>
</feature>
<dbReference type="InterPro" id="IPR008250">
    <property type="entry name" value="ATPase_P-typ_transduc_dom_A_sf"/>
</dbReference>
<comment type="caution">
    <text evidence="24">The sequence shown here is derived from an EMBL/GenBank/DDBJ whole genome shotgun (WGS) entry which is preliminary data.</text>
</comment>
<dbReference type="NCBIfam" id="TIGR01652">
    <property type="entry name" value="ATPase-Plipid"/>
    <property type="match status" value="1"/>
</dbReference>
<comment type="similarity">
    <text evidence="3 18">Belongs to the cation transport ATPase (P-type) (TC 3.A.3) family. Type IV subfamily.</text>
</comment>
<dbReference type="GO" id="GO:0140326">
    <property type="term" value="F:ATPase-coupled intramembrane lipid transporter activity"/>
    <property type="evidence" value="ECO:0007669"/>
    <property type="project" value="UniProtKB-EC"/>
</dbReference>
<organism evidence="24 25">
    <name type="scientific">Macrostomum lignano</name>
    <dbReference type="NCBI Taxonomy" id="282301"/>
    <lineage>
        <taxon>Eukaryota</taxon>
        <taxon>Metazoa</taxon>
        <taxon>Spiralia</taxon>
        <taxon>Lophotrochozoa</taxon>
        <taxon>Platyhelminthes</taxon>
        <taxon>Rhabditophora</taxon>
        <taxon>Macrostomorpha</taxon>
        <taxon>Macrostomida</taxon>
        <taxon>Macrostomidae</taxon>
        <taxon>Macrostomum</taxon>
    </lineage>
</organism>
<dbReference type="InterPro" id="IPR044492">
    <property type="entry name" value="P_typ_ATPase_HD_dom"/>
</dbReference>
<dbReference type="EMBL" id="NIVC01000268">
    <property type="protein sequence ID" value="PAA86695.1"/>
    <property type="molecule type" value="Genomic_DNA"/>
</dbReference>
<evidence type="ECO:0000313" key="23">
    <source>
        <dbReference type="EMBL" id="PAA47073.1"/>
    </source>
</evidence>
<keyword evidence="6 17" id="KW-0479">Metal-binding</keyword>
<keyword evidence="8 16" id="KW-0067">ATP-binding</keyword>
<dbReference type="GO" id="GO:0005886">
    <property type="term" value="C:plasma membrane"/>
    <property type="evidence" value="ECO:0007669"/>
    <property type="project" value="TreeGrafter"/>
</dbReference>
<dbReference type="Proteomes" id="UP000215902">
    <property type="component" value="Unassembled WGS sequence"/>
</dbReference>
<dbReference type="GO" id="GO:0006897">
    <property type="term" value="P:endocytosis"/>
    <property type="evidence" value="ECO:0007669"/>
    <property type="project" value="TreeGrafter"/>
</dbReference>
<feature type="binding site" evidence="16">
    <location>
        <position position="433"/>
    </location>
    <ligand>
        <name>ATP</name>
        <dbReference type="ChEBI" id="CHEBI:30616"/>
    </ligand>
</feature>
<evidence type="ECO:0000256" key="12">
    <source>
        <dbReference type="ARBA" id="ARBA00023055"/>
    </source>
</evidence>
<feature type="binding site" evidence="16">
    <location>
        <position position="435"/>
    </location>
    <ligand>
        <name>ATP</name>
        <dbReference type="ChEBI" id="CHEBI:30616"/>
    </ligand>
</feature>
<dbReference type="Pfam" id="PF16209">
    <property type="entry name" value="PhoLip_ATPase_N"/>
    <property type="match status" value="1"/>
</dbReference>
<evidence type="ECO:0000256" key="3">
    <source>
        <dbReference type="ARBA" id="ARBA00008109"/>
    </source>
</evidence>
<dbReference type="Gene3D" id="3.40.1110.10">
    <property type="entry name" value="Calcium-transporting ATPase, cytoplasmic domain N"/>
    <property type="match status" value="1"/>
</dbReference>
<feature type="binding site" evidence="17">
    <location>
        <position position="435"/>
    </location>
    <ligand>
        <name>Mg(2+)</name>
        <dbReference type="ChEBI" id="CHEBI:18420"/>
    </ligand>
</feature>
<feature type="transmembrane region" description="Helical" evidence="18">
    <location>
        <begin position="373"/>
        <end position="393"/>
    </location>
</feature>
<feature type="domain" description="P-type ATPase N-terminal" evidence="21">
    <location>
        <begin position="82"/>
        <end position="139"/>
    </location>
</feature>
<feature type="binding site" evidence="16">
    <location>
        <position position="600"/>
    </location>
    <ligand>
        <name>ATP</name>
        <dbReference type="ChEBI" id="CHEBI:30616"/>
    </ligand>
</feature>
<evidence type="ECO:0000256" key="10">
    <source>
        <dbReference type="ARBA" id="ARBA00022967"/>
    </source>
</evidence>
<dbReference type="GO" id="GO:0005524">
    <property type="term" value="F:ATP binding"/>
    <property type="evidence" value="ECO:0007669"/>
    <property type="project" value="UniProtKB-UniRule"/>
</dbReference>
<evidence type="ECO:0000256" key="13">
    <source>
        <dbReference type="ARBA" id="ARBA00023136"/>
    </source>
</evidence>
<dbReference type="InterPro" id="IPR023214">
    <property type="entry name" value="HAD_sf"/>
</dbReference>
<feature type="transmembrane region" description="Helical" evidence="18">
    <location>
        <begin position="1073"/>
        <end position="1092"/>
    </location>
</feature>
<feature type="binding site" evidence="16">
    <location>
        <position position="735"/>
    </location>
    <ligand>
        <name>ATP</name>
        <dbReference type="ChEBI" id="CHEBI:30616"/>
    </ligand>
</feature>
<keyword evidence="12" id="KW-0445">Lipid transport</keyword>
<feature type="binding site" evidence="17">
    <location>
        <position position="844"/>
    </location>
    <ligand>
        <name>Mg(2+)</name>
        <dbReference type="ChEBI" id="CHEBI:18420"/>
    </ligand>
</feature>
<keyword evidence="25" id="KW-1185">Reference proteome</keyword>
<dbReference type="InterPro" id="IPR001757">
    <property type="entry name" value="P_typ_ATPase"/>
</dbReference>
<dbReference type="EMBL" id="NIVC01004588">
    <property type="protein sequence ID" value="PAA47073.1"/>
    <property type="molecule type" value="Genomic_DNA"/>
</dbReference>
<dbReference type="PROSITE" id="PS00154">
    <property type="entry name" value="ATPASE_E1_E2"/>
    <property type="match status" value="1"/>
</dbReference>
<dbReference type="Gene3D" id="3.40.50.1000">
    <property type="entry name" value="HAD superfamily/HAD-like"/>
    <property type="match status" value="1"/>
</dbReference>
<dbReference type="SFLD" id="SFLDS00003">
    <property type="entry name" value="Haloacid_Dehalogenase"/>
    <property type="match status" value="1"/>
</dbReference>
<evidence type="ECO:0000313" key="25">
    <source>
        <dbReference type="Proteomes" id="UP000215902"/>
    </source>
</evidence>